<evidence type="ECO:0000313" key="1">
    <source>
        <dbReference type="EMBL" id="CAL1708687.1"/>
    </source>
</evidence>
<accession>A0ABP1DPK7</accession>
<dbReference type="EMBL" id="OZ037948">
    <property type="protein sequence ID" value="CAL1708687.1"/>
    <property type="molecule type" value="Genomic_DNA"/>
</dbReference>
<gene>
    <name evidence="1" type="ORF">GFSPODELE1_LOCUS6972</name>
</gene>
<protein>
    <submittedName>
        <fullName evidence="1">Uncharacterized protein</fullName>
    </submittedName>
</protein>
<sequence>MLNKEAALYAIPVEQTQDAPKTIEASSCQSINKSVSLTSNRGSDYFEVCRNYLYPNHSISLTLKIIELYFTVLKSHMRGMQVVQLSRTNCTVPPLIFRTTTGWLLPRHIASSLKVLVFGGKIQVVSFTRFISNFCPCPDDFLELDVSGFPNLNRLHYDLGYLEDNVNAFCRVLSQNDTSRLKHITIFFAATNSGN</sequence>
<reference evidence="2" key="1">
    <citation type="submission" date="2024-04" db="EMBL/GenBank/DDBJ databases">
        <authorList>
            <person name="Shaw F."/>
            <person name="Minotto A."/>
        </authorList>
    </citation>
    <scope>NUCLEOTIDE SEQUENCE [LARGE SCALE GENOMIC DNA]</scope>
</reference>
<evidence type="ECO:0000313" key="2">
    <source>
        <dbReference type="Proteomes" id="UP001497453"/>
    </source>
</evidence>
<organism evidence="1 2">
    <name type="scientific">Somion occarium</name>
    <dbReference type="NCBI Taxonomy" id="3059160"/>
    <lineage>
        <taxon>Eukaryota</taxon>
        <taxon>Fungi</taxon>
        <taxon>Dikarya</taxon>
        <taxon>Basidiomycota</taxon>
        <taxon>Agaricomycotina</taxon>
        <taxon>Agaricomycetes</taxon>
        <taxon>Polyporales</taxon>
        <taxon>Cerrenaceae</taxon>
        <taxon>Somion</taxon>
    </lineage>
</organism>
<proteinExistence type="predicted"/>
<keyword evidence="2" id="KW-1185">Reference proteome</keyword>
<name>A0ABP1DPK7_9APHY</name>
<dbReference type="Proteomes" id="UP001497453">
    <property type="component" value="Chromosome 5"/>
</dbReference>